<comment type="caution">
    <text evidence="1">The sequence shown here is derived from an EMBL/GenBank/DDBJ whole genome shotgun (WGS) entry which is preliminary data.</text>
</comment>
<proteinExistence type="predicted"/>
<dbReference type="EMBL" id="PQFF01000260">
    <property type="protein sequence ID" value="RHZ69350.1"/>
    <property type="molecule type" value="Genomic_DNA"/>
</dbReference>
<sequence length="130" mass="14675">MYNTTALSSHFYTISSSHFHAISSSPTSSSSPAPGLQEYYYEGNQDDSIEVPLETHEIPIEPFDLESIHLTENTDSEPFDDGDGPLYPVVSEMSFDNWTNIDNWLKNHGLEQGFTFTITHSKKDKNDEIP</sequence>
<protein>
    <submittedName>
        <fullName evidence="1">Uncharacterized protein</fullName>
    </submittedName>
</protein>
<evidence type="ECO:0000313" key="1">
    <source>
        <dbReference type="EMBL" id="RHZ69350.1"/>
    </source>
</evidence>
<evidence type="ECO:0000313" key="2">
    <source>
        <dbReference type="Proteomes" id="UP000266861"/>
    </source>
</evidence>
<reference evidence="1 2" key="1">
    <citation type="submission" date="2018-08" db="EMBL/GenBank/DDBJ databases">
        <title>Genome and evolution of the arbuscular mycorrhizal fungus Diversispora epigaea (formerly Glomus versiforme) and its bacterial endosymbionts.</title>
        <authorList>
            <person name="Sun X."/>
            <person name="Fei Z."/>
            <person name="Harrison M."/>
        </authorList>
    </citation>
    <scope>NUCLEOTIDE SEQUENCE [LARGE SCALE GENOMIC DNA]</scope>
    <source>
        <strain evidence="1 2">IT104</strain>
    </source>
</reference>
<accession>A0A397I937</accession>
<name>A0A397I937_9GLOM</name>
<gene>
    <name evidence="1" type="ORF">Glove_284g28</name>
</gene>
<keyword evidence="2" id="KW-1185">Reference proteome</keyword>
<organism evidence="1 2">
    <name type="scientific">Diversispora epigaea</name>
    <dbReference type="NCBI Taxonomy" id="1348612"/>
    <lineage>
        <taxon>Eukaryota</taxon>
        <taxon>Fungi</taxon>
        <taxon>Fungi incertae sedis</taxon>
        <taxon>Mucoromycota</taxon>
        <taxon>Glomeromycotina</taxon>
        <taxon>Glomeromycetes</taxon>
        <taxon>Diversisporales</taxon>
        <taxon>Diversisporaceae</taxon>
        <taxon>Diversispora</taxon>
    </lineage>
</organism>
<dbReference type="AlphaFoldDB" id="A0A397I937"/>
<dbReference type="Proteomes" id="UP000266861">
    <property type="component" value="Unassembled WGS sequence"/>
</dbReference>
<dbReference type="OrthoDB" id="2447738at2759"/>